<dbReference type="EMBL" id="CP022685">
    <property type="protein sequence ID" value="ATL28622.1"/>
    <property type="molecule type" value="Genomic_DNA"/>
</dbReference>
<evidence type="ECO:0000256" key="1">
    <source>
        <dbReference type="ARBA" id="ARBA00023015"/>
    </source>
</evidence>
<dbReference type="InterPro" id="IPR009057">
    <property type="entry name" value="Homeodomain-like_sf"/>
</dbReference>
<keyword evidence="2" id="KW-0238">DNA-binding</keyword>
<evidence type="ECO:0000256" key="4">
    <source>
        <dbReference type="SAM" id="MobiDB-lite"/>
    </source>
</evidence>
<dbReference type="InterPro" id="IPR018060">
    <property type="entry name" value="HTH_AraC"/>
</dbReference>
<dbReference type="Proteomes" id="UP000221011">
    <property type="component" value="Chromosome"/>
</dbReference>
<accession>A0A291QAH5</accession>
<dbReference type="SUPFAM" id="SSF46689">
    <property type="entry name" value="Homeodomain-like"/>
    <property type="match status" value="2"/>
</dbReference>
<feature type="domain" description="HTH araC/xylS-type" evidence="5">
    <location>
        <begin position="229"/>
        <end position="327"/>
    </location>
</feature>
<dbReference type="InterPro" id="IPR018062">
    <property type="entry name" value="HTH_AraC-typ_CS"/>
</dbReference>
<name>A0A291QAH5_9ACTN</name>
<dbReference type="InterPro" id="IPR011051">
    <property type="entry name" value="RmlC_Cupin_sf"/>
</dbReference>
<dbReference type="SMART" id="SM00342">
    <property type="entry name" value="HTH_ARAC"/>
    <property type="match status" value="1"/>
</dbReference>
<gene>
    <name evidence="6" type="ORF">KY5_3604</name>
</gene>
<dbReference type="SUPFAM" id="SSF51182">
    <property type="entry name" value="RmlC-like cupins"/>
    <property type="match status" value="1"/>
</dbReference>
<evidence type="ECO:0000256" key="3">
    <source>
        <dbReference type="ARBA" id="ARBA00023163"/>
    </source>
</evidence>
<keyword evidence="1" id="KW-0805">Transcription regulation</keyword>
<reference evidence="6 7" key="1">
    <citation type="submission" date="2017-08" db="EMBL/GenBank/DDBJ databases">
        <title>Complete Genome Sequence of Streptomyces formicae KY5, the formicamycin producer.</title>
        <authorList>
            <person name="Holmes N.A."/>
            <person name="Devine R."/>
            <person name="Qin Z."/>
            <person name="Seipke R.F."/>
            <person name="Wilkinson B."/>
            <person name="Hutchings M.I."/>
        </authorList>
    </citation>
    <scope>NUCLEOTIDE SEQUENCE [LARGE SCALE GENOMIC DNA]</scope>
    <source>
        <strain evidence="6 7">KY5</strain>
    </source>
</reference>
<dbReference type="AlphaFoldDB" id="A0A291QAH5"/>
<dbReference type="Pfam" id="PF12833">
    <property type="entry name" value="HTH_18"/>
    <property type="match status" value="1"/>
</dbReference>
<dbReference type="GO" id="GO:0043565">
    <property type="term" value="F:sequence-specific DNA binding"/>
    <property type="evidence" value="ECO:0007669"/>
    <property type="project" value="InterPro"/>
</dbReference>
<proteinExistence type="predicted"/>
<evidence type="ECO:0000313" key="6">
    <source>
        <dbReference type="EMBL" id="ATL28622.1"/>
    </source>
</evidence>
<sequence length="342" mass="36233">MDLVSDVISAVRVGQPVSHRVRVSGSWCSRIPSYDGMGFRVVLEGSCWVLPDDGGAPFTLAAGDVVLLPRGTGHILADSPADGPTVERATPFEQWLETNGLPMTRDAAQSGPVRLQSPGAAGPASGTGPAVEMLCGKYQLDRGRAHPLLAEIPDIVHLPRRAGGHPELAAAIDLLGREAGASRCGADVAVPSLLDLLLVYMVRAWLTQTAADSHGTARWPVALNDPVVAKALRLLHESPEAPWSNAELAARAGVSRATLARRFTSLVGRAPMAYLTWWRMSRAAALLRDSTDPLDTIARKVGYSTPFALSHAFNRAFGTTPGRYRAEPASAGTHLPVGPTAR</sequence>
<dbReference type="Gene3D" id="1.10.10.60">
    <property type="entry name" value="Homeodomain-like"/>
    <property type="match status" value="2"/>
</dbReference>
<feature type="region of interest" description="Disordered" evidence="4">
    <location>
        <begin position="107"/>
        <end position="127"/>
    </location>
</feature>
<keyword evidence="3" id="KW-0804">Transcription</keyword>
<dbReference type="PROSITE" id="PS01124">
    <property type="entry name" value="HTH_ARAC_FAMILY_2"/>
    <property type="match status" value="1"/>
</dbReference>
<dbReference type="GO" id="GO:0003700">
    <property type="term" value="F:DNA-binding transcription factor activity"/>
    <property type="evidence" value="ECO:0007669"/>
    <property type="project" value="InterPro"/>
</dbReference>
<dbReference type="PANTHER" id="PTHR46796:SF13">
    <property type="entry name" value="HTH-TYPE TRANSCRIPTIONAL ACTIVATOR RHAS"/>
    <property type="match status" value="1"/>
</dbReference>
<keyword evidence="7" id="KW-1185">Reference proteome</keyword>
<dbReference type="KEGG" id="sfk:KY5_3604"/>
<dbReference type="InterPro" id="IPR050204">
    <property type="entry name" value="AraC_XylS_family_regulators"/>
</dbReference>
<organism evidence="6 7">
    <name type="scientific">Streptomyces formicae</name>
    <dbReference type="NCBI Taxonomy" id="1616117"/>
    <lineage>
        <taxon>Bacteria</taxon>
        <taxon>Bacillati</taxon>
        <taxon>Actinomycetota</taxon>
        <taxon>Actinomycetes</taxon>
        <taxon>Kitasatosporales</taxon>
        <taxon>Streptomycetaceae</taxon>
        <taxon>Streptomyces</taxon>
    </lineage>
</organism>
<evidence type="ECO:0000313" key="7">
    <source>
        <dbReference type="Proteomes" id="UP000221011"/>
    </source>
</evidence>
<dbReference type="RefSeq" id="WP_098243253.1">
    <property type="nucleotide sequence ID" value="NZ_CP022685.1"/>
</dbReference>
<dbReference type="PANTHER" id="PTHR46796">
    <property type="entry name" value="HTH-TYPE TRANSCRIPTIONAL ACTIVATOR RHAS-RELATED"/>
    <property type="match status" value="1"/>
</dbReference>
<protein>
    <submittedName>
        <fullName evidence="6">Transcriptional regulator, AraC family</fullName>
    </submittedName>
</protein>
<dbReference type="Pfam" id="PF12852">
    <property type="entry name" value="Cupin_6"/>
    <property type="match status" value="1"/>
</dbReference>
<evidence type="ECO:0000259" key="5">
    <source>
        <dbReference type="PROSITE" id="PS01124"/>
    </source>
</evidence>
<feature type="compositionally biased region" description="Low complexity" evidence="4">
    <location>
        <begin position="117"/>
        <end position="127"/>
    </location>
</feature>
<evidence type="ECO:0000256" key="2">
    <source>
        <dbReference type="ARBA" id="ARBA00023125"/>
    </source>
</evidence>
<dbReference type="PROSITE" id="PS00041">
    <property type="entry name" value="HTH_ARAC_FAMILY_1"/>
    <property type="match status" value="1"/>
</dbReference>
<dbReference type="InterPro" id="IPR032783">
    <property type="entry name" value="AraC_lig"/>
</dbReference>